<evidence type="ECO:0000256" key="1">
    <source>
        <dbReference type="ARBA" id="ARBA00004651"/>
    </source>
</evidence>
<dbReference type="PANTHER" id="PTHR24221">
    <property type="entry name" value="ATP-BINDING CASSETTE SUB-FAMILY B"/>
    <property type="match status" value="1"/>
</dbReference>
<keyword evidence="12" id="KW-1185">Reference proteome</keyword>
<dbReference type="Pfam" id="PF00664">
    <property type="entry name" value="ABC_membrane"/>
    <property type="match status" value="1"/>
</dbReference>
<keyword evidence="7 8" id="KW-0472">Membrane</keyword>
<dbReference type="SUPFAM" id="SSF52540">
    <property type="entry name" value="P-loop containing nucleoside triphosphate hydrolases"/>
    <property type="match status" value="1"/>
</dbReference>
<dbReference type="Proteomes" id="UP000294192">
    <property type="component" value="Unassembled WGS sequence"/>
</dbReference>
<dbReference type="GO" id="GO:0034040">
    <property type="term" value="F:ATPase-coupled lipid transmembrane transporter activity"/>
    <property type="evidence" value="ECO:0007669"/>
    <property type="project" value="TreeGrafter"/>
</dbReference>
<dbReference type="InterPro" id="IPR003439">
    <property type="entry name" value="ABC_transporter-like_ATP-bd"/>
</dbReference>
<dbReference type="GO" id="GO:0140359">
    <property type="term" value="F:ABC-type transporter activity"/>
    <property type="evidence" value="ECO:0007669"/>
    <property type="project" value="InterPro"/>
</dbReference>
<evidence type="ECO:0000256" key="7">
    <source>
        <dbReference type="ARBA" id="ARBA00023136"/>
    </source>
</evidence>
<dbReference type="PROSITE" id="PS00211">
    <property type="entry name" value="ABC_TRANSPORTER_1"/>
    <property type="match status" value="1"/>
</dbReference>
<dbReference type="GO" id="GO:0016887">
    <property type="term" value="F:ATP hydrolysis activity"/>
    <property type="evidence" value="ECO:0007669"/>
    <property type="project" value="InterPro"/>
</dbReference>
<evidence type="ECO:0000256" key="8">
    <source>
        <dbReference type="SAM" id="Phobius"/>
    </source>
</evidence>
<dbReference type="Gene3D" id="3.40.50.300">
    <property type="entry name" value="P-loop containing nucleotide triphosphate hydrolases"/>
    <property type="match status" value="1"/>
</dbReference>
<proteinExistence type="inferred from homology"/>
<gene>
    <name evidence="11" type="ORF">C4B24_00205</name>
</gene>
<evidence type="ECO:0000256" key="4">
    <source>
        <dbReference type="ARBA" id="ARBA00022741"/>
    </source>
</evidence>
<dbReference type="InterPro" id="IPR017871">
    <property type="entry name" value="ABC_transporter-like_CS"/>
</dbReference>
<sequence>MIYYEKNEILKIKEKNMKKILNNNLEKIRYQNSRLNNAILFIVVLEAILAIFCLVASAYIMDSVIFYRNGNGKIYFYILVAVTLFSFLIEIPFFTLKKFLTNKVMEITKRELRELVSKRISEISFSEFNSKDVGEYISIYNYNINVFCANRVQGRFKILSFTIKVLLLIVFLFYISWIIGLIALFFIIMNYFTSLIVKKYIPKIKEKMAIQENTYNAHTLDLLEKFYIFFYWNKKKEFQQKMINNNSVLAKKQSKAFLDKNLLSIPFSITVIGLQVILMTIISLLIHYKFIPFGYLSVVLFCSNTLIATASSLFLTITHLHSADKLLEFSLVESKYEKLINIKRITSIEFQKINFIFDSKKLLKKPLSEEFKVPKKYLINGKSGTGKSTLVRTIMKLNDDYEGKVKVNGINIKKIDKENFYNEISFIDRNTSIINETVRENIVFGLPYEEIKFKKVLSIVNLHKSFSQKSISIKDINISQGQKQKILIARALYKAPCFFIIDEGMVNIDQKSKTYIEEYLMNQNDMAVIRITHNKNKMIEEKYEKIITL</sequence>
<feature type="domain" description="ABC transmembrane type-1" evidence="10">
    <location>
        <begin position="38"/>
        <end position="322"/>
    </location>
</feature>
<feature type="transmembrane region" description="Helical" evidence="8">
    <location>
        <begin position="74"/>
        <end position="96"/>
    </location>
</feature>
<evidence type="ECO:0000259" key="9">
    <source>
        <dbReference type="PROSITE" id="PS50893"/>
    </source>
</evidence>
<accession>A0A4R0XMT2</accession>
<feature type="transmembrane region" description="Helical" evidence="8">
    <location>
        <begin position="38"/>
        <end position="62"/>
    </location>
</feature>
<dbReference type="PROSITE" id="PS50893">
    <property type="entry name" value="ABC_TRANSPORTER_2"/>
    <property type="match status" value="1"/>
</dbReference>
<evidence type="ECO:0000313" key="12">
    <source>
        <dbReference type="Proteomes" id="UP000294192"/>
    </source>
</evidence>
<evidence type="ECO:0000256" key="2">
    <source>
        <dbReference type="ARBA" id="ARBA00005417"/>
    </source>
</evidence>
<feature type="domain" description="ABC transporter" evidence="9">
    <location>
        <begin position="348"/>
        <end position="549"/>
    </location>
</feature>
<dbReference type="InterPro" id="IPR039421">
    <property type="entry name" value="Type_1_exporter"/>
</dbReference>
<feature type="transmembrane region" description="Helical" evidence="8">
    <location>
        <begin position="293"/>
        <end position="315"/>
    </location>
</feature>
<comment type="subcellular location">
    <subcellularLocation>
        <location evidence="1">Cell membrane</location>
        <topology evidence="1">Multi-pass membrane protein</topology>
    </subcellularLocation>
</comment>
<dbReference type="InterPro" id="IPR036640">
    <property type="entry name" value="ABC1_TM_sf"/>
</dbReference>
<dbReference type="Pfam" id="PF00005">
    <property type="entry name" value="ABC_tran"/>
    <property type="match status" value="1"/>
</dbReference>
<reference evidence="11 12" key="1">
    <citation type="submission" date="2018-02" db="EMBL/GenBank/DDBJ databases">
        <title>Mycoplasma marinum and Mycoplasma todarodis sp. nov., moderately halophilic and psychrotolerant mycoplasmas isolated from cephalopods.</title>
        <authorList>
            <person name="Viver T."/>
        </authorList>
    </citation>
    <scope>NUCLEOTIDE SEQUENCE [LARGE SCALE GENOMIC DNA]</scope>
    <source>
        <strain evidence="11 12">PE</strain>
    </source>
</reference>
<evidence type="ECO:0000256" key="3">
    <source>
        <dbReference type="ARBA" id="ARBA00022692"/>
    </source>
</evidence>
<dbReference type="InterPro" id="IPR003593">
    <property type="entry name" value="AAA+_ATPase"/>
</dbReference>
<feature type="transmembrane region" description="Helical" evidence="8">
    <location>
        <begin position="165"/>
        <end position="192"/>
    </location>
</feature>
<keyword evidence="5" id="KW-0067">ATP-binding</keyword>
<dbReference type="SUPFAM" id="SSF90123">
    <property type="entry name" value="ABC transporter transmembrane region"/>
    <property type="match status" value="1"/>
</dbReference>
<keyword evidence="6 8" id="KW-1133">Transmembrane helix</keyword>
<dbReference type="EMBL" id="PSZO01000001">
    <property type="protein sequence ID" value="TCG12021.1"/>
    <property type="molecule type" value="Genomic_DNA"/>
</dbReference>
<evidence type="ECO:0000313" key="11">
    <source>
        <dbReference type="EMBL" id="TCG12021.1"/>
    </source>
</evidence>
<organism evidence="11 12">
    <name type="scientific">Mycoplasma marinum</name>
    <dbReference type="NCBI Taxonomy" id="1937190"/>
    <lineage>
        <taxon>Bacteria</taxon>
        <taxon>Bacillati</taxon>
        <taxon>Mycoplasmatota</taxon>
        <taxon>Mollicutes</taxon>
        <taxon>Mycoplasmataceae</taxon>
        <taxon>Mycoplasma</taxon>
    </lineage>
</organism>
<dbReference type="InterPro" id="IPR027417">
    <property type="entry name" value="P-loop_NTPase"/>
</dbReference>
<dbReference type="InterPro" id="IPR011527">
    <property type="entry name" value="ABC1_TM_dom"/>
</dbReference>
<evidence type="ECO:0000256" key="6">
    <source>
        <dbReference type="ARBA" id="ARBA00022989"/>
    </source>
</evidence>
<dbReference type="AlphaFoldDB" id="A0A4R0XMT2"/>
<keyword evidence="4" id="KW-0547">Nucleotide-binding</keyword>
<dbReference type="SMART" id="SM00382">
    <property type="entry name" value="AAA"/>
    <property type="match status" value="1"/>
</dbReference>
<dbReference type="Gene3D" id="1.20.1560.10">
    <property type="entry name" value="ABC transporter type 1, transmembrane domain"/>
    <property type="match status" value="1"/>
</dbReference>
<protein>
    <recommendedName>
        <fullName evidence="13">ABC transporter ATP-binding protein</fullName>
    </recommendedName>
</protein>
<dbReference type="OrthoDB" id="400069at2"/>
<evidence type="ECO:0008006" key="13">
    <source>
        <dbReference type="Google" id="ProtNLM"/>
    </source>
</evidence>
<evidence type="ECO:0000259" key="10">
    <source>
        <dbReference type="PROSITE" id="PS50929"/>
    </source>
</evidence>
<dbReference type="GO" id="GO:0005886">
    <property type="term" value="C:plasma membrane"/>
    <property type="evidence" value="ECO:0007669"/>
    <property type="project" value="UniProtKB-SubCell"/>
</dbReference>
<dbReference type="PROSITE" id="PS50929">
    <property type="entry name" value="ABC_TM1F"/>
    <property type="match status" value="1"/>
</dbReference>
<keyword evidence="3 8" id="KW-0812">Transmembrane</keyword>
<feature type="transmembrane region" description="Helical" evidence="8">
    <location>
        <begin position="265"/>
        <end position="286"/>
    </location>
</feature>
<dbReference type="GO" id="GO:0005524">
    <property type="term" value="F:ATP binding"/>
    <property type="evidence" value="ECO:0007669"/>
    <property type="project" value="UniProtKB-KW"/>
</dbReference>
<name>A0A4R0XMT2_9MOLU</name>
<comment type="caution">
    <text evidence="11">The sequence shown here is derived from an EMBL/GenBank/DDBJ whole genome shotgun (WGS) entry which is preliminary data.</text>
</comment>
<evidence type="ECO:0000256" key="5">
    <source>
        <dbReference type="ARBA" id="ARBA00022840"/>
    </source>
</evidence>
<comment type="similarity">
    <text evidence="2">Belongs to the ABC transporter superfamily.</text>
</comment>
<dbReference type="PANTHER" id="PTHR24221:SF654">
    <property type="entry name" value="ATP-BINDING CASSETTE SUB-FAMILY B MEMBER 6"/>
    <property type="match status" value="1"/>
</dbReference>